<dbReference type="InterPro" id="IPR003607">
    <property type="entry name" value="HD/PDEase_dom"/>
</dbReference>
<protein>
    <recommendedName>
        <fullName evidence="2">Deoxyguanosinetriphosphate triphosphohydrolase-like protein</fullName>
    </recommendedName>
</protein>
<dbReference type="SUPFAM" id="SSF109604">
    <property type="entry name" value="HD-domain/PDEase-like"/>
    <property type="match status" value="1"/>
</dbReference>
<dbReference type="InterPro" id="IPR050135">
    <property type="entry name" value="dGTPase-like"/>
</dbReference>
<dbReference type="InterPro" id="IPR006674">
    <property type="entry name" value="HD_domain"/>
</dbReference>
<dbReference type="SMART" id="SM00471">
    <property type="entry name" value="HDc"/>
    <property type="match status" value="1"/>
</dbReference>
<dbReference type="PANTHER" id="PTHR11373">
    <property type="entry name" value="DEOXYNUCLEOSIDE TRIPHOSPHATE TRIPHOSPHOHYDROLASE"/>
    <property type="match status" value="1"/>
</dbReference>
<dbReference type="Pfam" id="PF01966">
    <property type="entry name" value="HD"/>
    <property type="match status" value="1"/>
</dbReference>
<dbReference type="Gene3D" id="1.10.3210.10">
    <property type="entry name" value="Hypothetical protein af1432"/>
    <property type="match status" value="1"/>
</dbReference>
<evidence type="ECO:0000313" key="4">
    <source>
        <dbReference type="EMBL" id="MEL0628151.1"/>
    </source>
</evidence>
<dbReference type="Proteomes" id="UP001369082">
    <property type="component" value="Unassembled WGS sequence"/>
</dbReference>
<evidence type="ECO:0000256" key="2">
    <source>
        <dbReference type="HAMAP-Rule" id="MF_01212"/>
    </source>
</evidence>
<proteinExistence type="inferred from homology"/>
<evidence type="ECO:0000259" key="3">
    <source>
        <dbReference type="PROSITE" id="PS51831"/>
    </source>
</evidence>
<keyword evidence="5" id="KW-1185">Reference proteome</keyword>
<dbReference type="HAMAP" id="MF_01212">
    <property type="entry name" value="dGTPase_type2"/>
    <property type="match status" value="1"/>
</dbReference>
<dbReference type="RefSeq" id="WP_341596092.1">
    <property type="nucleotide sequence ID" value="NZ_JBAKAZ010000002.1"/>
</dbReference>
<dbReference type="Pfam" id="PF13286">
    <property type="entry name" value="HD_assoc"/>
    <property type="match status" value="1"/>
</dbReference>
<dbReference type="InterPro" id="IPR023023">
    <property type="entry name" value="dNTPase_2"/>
</dbReference>
<comment type="similarity">
    <text evidence="2">Belongs to the dGTPase family. Type 2 subfamily.</text>
</comment>
<dbReference type="NCBIfam" id="TIGR01353">
    <property type="entry name" value="dGTP_triPase"/>
    <property type="match status" value="1"/>
</dbReference>
<dbReference type="InterPro" id="IPR026875">
    <property type="entry name" value="PHydrolase_assoc_dom"/>
</dbReference>
<sequence>MYDKEVIDYAKEQENIISKLEYRVYNHYDGRSENRQDLMRDYARVLYSSSFRRLQGKMQLLGVDANKFNRNRLTHSLEVAQIARSIAYDLNLKHTVVTETASLAHDIGNPPFGHYGEVVLNNLSAGCGGYEGNAQAFRILRTLEKKHYAYPGLNLNVRTLMAITKYFFNKQQNSKKFLYDTDYDFLKAELDSKEVIVTKSIDAEIMDLADEIAYAAHDLEDALSFGMISLGEIVHEFSISEKFKDAYPTMANIAKDAQRVAMKATRSHTSEEYAIILKKELTSKIVNTLCTDISLVGGRLGYKEHAKLAEGLKKLLFKAILRKKDIQLYERRGEQIIRGLFEVYSDEKYNKDNILLPPELRSITDCKTRLVTDYISGMMDSYAAQEYEKYFGKGSADKFYFK</sequence>
<dbReference type="EMBL" id="JBAKAZ010000002">
    <property type="protein sequence ID" value="MEL0628151.1"/>
    <property type="molecule type" value="Genomic_DNA"/>
</dbReference>
<evidence type="ECO:0000313" key="5">
    <source>
        <dbReference type="Proteomes" id="UP001369082"/>
    </source>
</evidence>
<keyword evidence="1 2" id="KW-0378">Hydrolase</keyword>
<dbReference type="InterPro" id="IPR006261">
    <property type="entry name" value="dGTPase"/>
</dbReference>
<dbReference type="PROSITE" id="PS51831">
    <property type="entry name" value="HD"/>
    <property type="match status" value="1"/>
</dbReference>
<accession>A0ABU9GLF9</accession>
<reference evidence="4 5" key="1">
    <citation type="submission" date="2024-02" db="EMBL/GenBank/DDBJ databases">
        <title>Bacteria isolated from the canopy kelp, Nereocystis luetkeana.</title>
        <authorList>
            <person name="Pfister C.A."/>
            <person name="Younker I.T."/>
            <person name="Light S.H."/>
        </authorList>
    </citation>
    <scope>NUCLEOTIDE SEQUENCE [LARGE SCALE GENOMIC DNA]</scope>
    <source>
        <strain evidence="4 5">TI.1.05</strain>
    </source>
</reference>
<name>A0ABU9GLF9_9GAMM</name>
<feature type="domain" description="HD" evidence="3">
    <location>
        <begin position="72"/>
        <end position="215"/>
    </location>
</feature>
<evidence type="ECO:0000256" key="1">
    <source>
        <dbReference type="ARBA" id="ARBA00022801"/>
    </source>
</evidence>
<gene>
    <name evidence="4" type="ORF">V6256_00905</name>
</gene>
<dbReference type="CDD" id="cd00077">
    <property type="entry name" value="HDc"/>
    <property type="match status" value="1"/>
</dbReference>
<comment type="caution">
    <text evidence="4">The sequence shown here is derived from an EMBL/GenBank/DDBJ whole genome shotgun (WGS) entry which is preliminary data.</text>
</comment>
<dbReference type="PANTHER" id="PTHR11373:SF40">
    <property type="entry name" value="DEOXYGUANOSINETRIPHOSPHATE TRIPHOSPHOHYDROLASE-LIKE PROTEIN 2"/>
    <property type="match status" value="1"/>
</dbReference>
<organism evidence="4 5">
    <name type="scientific">Psychromonas aquatilis</name>
    <dbReference type="NCBI Taxonomy" id="2005072"/>
    <lineage>
        <taxon>Bacteria</taxon>
        <taxon>Pseudomonadati</taxon>
        <taxon>Pseudomonadota</taxon>
        <taxon>Gammaproteobacteria</taxon>
        <taxon>Alteromonadales</taxon>
        <taxon>Psychromonadaceae</taxon>
        <taxon>Psychromonas</taxon>
    </lineage>
</organism>